<evidence type="ECO:0000256" key="18">
    <source>
        <dbReference type="ARBA" id="ARBA00022679"/>
    </source>
</evidence>
<dbReference type="GO" id="GO:0005198">
    <property type="term" value="F:structural molecule activity"/>
    <property type="evidence" value="ECO:0007669"/>
    <property type="project" value="InterPro"/>
</dbReference>
<dbReference type="Pfam" id="PF00851">
    <property type="entry name" value="Peptidase_C6"/>
    <property type="match status" value="1"/>
</dbReference>
<dbReference type="InterPro" id="IPR001456">
    <property type="entry name" value="HC-pro"/>
</dbReference>
<dbReference type="EMBL" id="MF953305">
    <property type="protein sequence ID" value="AUD37401.1"/>
    <property type="molecule type" value="Genomic_RNA"/>
</dbReference>
<dbReference type="GO" id="GO:0006508">
    <property type="term" value="P:proteolysis"/>
    <property type="evidence" value="ECO:0007669"/>
    <property type="project" value="UniProtKB-KW"/>
</dbReference>
<organism evidence="44 45">
    <name type="scientific">Mediterranean ruda virus</name>
    <dbReference type="NCBI Taxonomy" id="2058620"/>
    <lineage>
        <taxon>Viruses</taxon>
        <taxon>Riboviria</taxon>
        <taxon>Orthornavirae</taxon>
        <taxon>Pisuviricota</taxon>
        <taxon>Stelpaviricetes</taxon>
        <taxon>Patatavirales</taxon>
        <taxon>Potyviridae</taxon>
        <taxon>Potyvirus</taxon>
        <taxon>Potyvirus rutae</taxon>
    </lineage>
</organism>
<comment type="catalytic activity">
    <reaction evidence="1">
        <text>Hydrolyzes glutaminyl bonds, and activity is further restricted by preferences for the amino acids in P6 - P1' that vary with the species of potyvirus, e.g. Glu-Xaa-Xaa-Tyr-Xaa-Gln-|-(Ser or Gly) for the enzyme from tobacco etch virus. The natural substrate is the viral polyprotein, but other proteins and oligopeptides containing the appropriate consensus sequence are also cleaved.</text>
        <dbReference type="EC" id="3.4.22.44"/>
    </reaction>
</comment>
<evidence type="ECO:0000259" key="43">
    <source>
        <dbReference type="PROSITE" id="PS51871"/>
    </source>
</evidence>
<evidence type="ECO:0000256" key="33">
    <source>
        <dbReference type="ARBA" id="ARBA00034108"/>
    </source>
</evidence>
<evidence type="ECO:0000259" key="42">
    <source>
        <dbReference type="PROSITE" id="PS51744"/>
    </source>
</evidence>
<dbReference type="InterPro" id="IPR031159">
    <property type="entry name" value="HC_PRO_CPD_dom"/>
</dbReference>
<dbReference type="InterPro" id="IPR027417">
    <property type="entry name" value="P-loop_NTPase"/>
</dbReference>
<keyword evidence="45" id="KW-1185">Reference proteome</keyword>
<dbReference type="PANTHER" id="PTHR18934:SF99">
    <property type="entry name" value="ATP-DEPENDENT RNA HELICASE DHX37-RELATED"/>
    <property type="match status" value="1"/>
</dbReference>
<keyword evidence="13" id="KW-0167">Capsid protein</keyword>
<dbReference type="GO" id="GO:0004386">
    <property type="term" value="F:helicase activity"/>
    <property type="evidence" value="ECO:0007669"/>
    <property type="project" value="UniProtKB-KW"/>
</dbReference>
<gene>
    <name evidence="44" type="ORF">MeRVgp1</name>
</gene>
<dbReference type="Pfam" id="PF00271">
    <property type="entry name" value="Helicase_C"/>
    <property type="match status" value="1"/>
</dbReference>
<dbReference type="InterPro" id="IPR043504">
    <property type="entry name" value="Peptidase_S1_PA_chymotrypsin"/>
</dbReference>
<dbReference type="GO" id="GO:0042025">
    <property type="term" value="C:host cell nucleus"/>
    <property type="evidence" value="ECO:0007669"/>
    <property type="project" value="UniProtKB-SubCell"/>
</dbReference>
<dbReference type="PROSITE" id="PS51871">
    <property type="entry name" value="PV_P1_PRO"/>
    <property type="match status" value="1"/>
</dbReference>
<evidence type="ECO:0000259" key="39">
    <source>
        <dbReference type="PROSITE" id="PS51192"/>
    </source>
</evidence>
<evidence type="ECO:0000256" key="8">
    <source>
        <dbReference type="ARBA" id="ARBA00022484"/>
    </source>
</evidence>
<keyword evidence="8" id="KW-0696">RNA-directed RNA polymerase</keyword>
<evidence type="ECO:0000256" key="5">
    <source>
        <dbReference type="ARBA" id="ARBA00006064"/>
    </source>
</evidence>
<dbReference type="GO" id="GO:0039694">
    <property type="term" value="P:viral RNA genome replication"/>
    <property type="evidence" value="ECO:0007669"/>
    <property type="project" value="InterPro"/>
</dbReference>
<dbReference type="InterPro" id="IPR001205">
    <property type="entry name" value="RNA-dir_pol_C"/>
</dbReference>
<evidence type="ECO:0000256" key="20">
    <source>
        <dbReference type="ARBA" id="ARBA00022741"/>
    </source>
</evidence>
<dbReference type="InterPro" id="IPR007094">
    <property type="entry name" value="RNA-dir_pol_PSvirus"/>
</dbReference>
<proteinExistence type="inferred from homology"/>
<keyword evidence="25" id="KW-0946">Virion</keyword>
<feature type="domain" description="Peptidase C4" evidence="41">
    <location>
        <begin position="2036"/>
        <end position="2254"/>
    </location>
</feature>
<keyword evidence="15" id="KW-0945">Host-virus interaction</keyword>
<evidence type="ECO:0000256" key="9">
    <source>
        <dbReference type="ARBA" id="ARBA00022488"/>
    </source>
</evidence>
<evidence type="ECO:0000256" key="14">
    <source>
        <dbReference type="ARBA" id="ARBA00022562"/>
    </source>
</evidence>
<evidence type="ECO:0000256" key="32">
    <source>
        <dbReference type="ARBA" id="ARBA00034080"/>
    </source>
</evidence>
<dbReference type="InterPro" id="IPR002540">
    <property type="entry name" value="Pept_S30_P1_potyvir"/>
</dbReference>
<evidence type="ECO:0000256" key="11">
    <source>
        <dbReference type="ARBA" id="ARBA00022520"/>
    </source>
</evidence>
<comment type="subcellular location">
    <subcellularLocation>
        <location evidence="33">Host cytoplasmic vesicle</location>
    </subcellularLocation>
    <subcellularLocation>
        <location evidence="3">Host nucleus</location>
    </subcellularLocation>
    <subcellularLocation>
        <location evidence="4">Virion</location>
    </subcellularLocation>
</comment>
<dbReference type="InterPro" id="IPR042308">
    <property type="entry name" value="HC_PRO_CPD_sf"/>
</dbReference>
<feature type="region of interest" description="Disordered" evidence="37">
    <location>
        <begin position="2806"/>
        <end position="2832"/>
    </location>
</feature>
<feature type="domain" description="Helicase ATP-binding" evidence="39">
    <location>
        <begin position="1229"/>
        <end position="1381"/>
    </location>
</feature>
<dbReference type="SUPFAM" id="SSF50494">
    <property type="entry name" value="Trypsin-like serine proteases"/>
    <property type="match status" value="1"/>
</dbReference>
<dbReference type="PRINTS" id="PR00966">
    <property type="entry name" value="NIAPOTYPTASE"/>
</dbReference>
<dbReference type="PROSITE" id="PS51436">
    <property type="entry name" value="POTYVIRUS_NIA_PRO"/>
    <property type="match status" value="1"/>
</dbReference>
<dbReference type="InterPro" id="IPR001650">
    <property type="entry name" value="Helicase_C-like"/>
</dbReference>
<dbReference type="InterPro" id="IPR001730">
    <property type="entry name" value="Potyv_NIa-pro_dom"/>
</dbReference>
<evidence type="ECO:0000256" key="13">
    <source>
        <dbReference type="ARBA" id="ARBA00022561"/>
    </source>
</evidence>
<evidence type="ECO:0000256" key="37">
    <source>
        <dbReference type="SAM" id="MobiDB-lite"/>
    </source>
</evidence>
<dbReference type="GO" id="GO:0005524">
    <property type="term" value="F:ATP binding"/>
    <property type="evidence" value="ECO:0007669"/>
    <property type="project" value="UniProtKB-KW"/>
</dbReference>
<evidence type="ECO:0000256" key="35">
    <source>
        <dbReference type="PROSITE-ProRule" id="PRU01080"/>
    </source>
</evidence>
<feature type="domain" description="Peptidase C6" evidence="42">
    <location>
        <begin position="636"/>
        <end position="758"/>
    </location>
</feature>
<evidence type="ECO:0000256" key="25">
    <source>
        <dbReference type="ARBA" id="ARBA00022844"/>
    </source>
</evidence>
<keyword evidence="18" id="KW-0808">Transferase</keyword>
<dbReference type="Pfam" id="PF00863">
    <property type="entry name" value="Peptidase_C4"/>
    <property type="match status" value="1"/>
</dbReference>
<feature type="active site" description="For helper component proteinase activity" evidence="35">
    <location>
        <position position="717"/>
    </location>
</feature>
<evidence type="ECO:0000256" key="12">
    <source>
        <dbReference type="ARBA" id="ARBA00022553"/>
    </source>
</evidence>
<sequence length="3077" mass="350259">MEQASVSTHPEHKVVLTRQSTNNTTCETDLKCFTPQDLHAIGQGMVSAYDESVKKALQHVRGKVFTEKMEAHQARINKEITMRFRRQRKHLKSTRKISKKVEAVDDWDNQMADFPIVGEATSNLSRTTAESVSFKSPYWRKSEKIQKKTKQPKRIQGERAFNHLVTQLMAICKKKRLMVEVSDEKSKTNFGKHIQHRDAWGFHVILDHMNGKKSNKDIQLNDLMRRVCQRTARDFYDFEVLCMKPGHSGLVLKQDTLPQLHNQIDDIFLVRGSIVKNGLAVLVDARETLTEYELNHILEFSTGEKFWEGFNRTFLDNKGSIQVDHQCTSDLNVASCGSVMALMTLALFPCNRITCKTCVENYCHMSRAERADRMLGFIDRAIMALRISYPEFKHSVEILEDFKASLDSRNPKIETCEEISKATALLHDAPFTHVRAINEILLRYGSVSNEEIGNASDKLLEIVRYLRNRTDSFKRNDLSKFRNKISSKTHINLDLMCDNQLDKNANFIWGQRAYHARRFLSNYFSIINPSDGYERFSYRTVPNGKRELATGRLIVPTNFEAFRDQMKGKQIEHKQIGPDCVSRLNDAFCYPCCCTTDELGNALHSDFRMPTKHHLVIGNFEAAKYIELPSEDTGSMYIAKDGYCHINIFFAMLVNVSEERSKDFTKMVRDQIMPKLGQWPTLMDVATACWFLSVWFPDTLSAELPRILVDHELGVMHVMDSYGSITSGYHILKANIVSQLIKFASDDLQSEMKFYKVGGKSKPGDMIATEFKTLIKCIYKPNLMKSIIEDEPFLVVLAMQSPSVIMALFNSGSLERATWYWMNKDMDVANVMALLSILASKVSAARAVAVQIEILEQSAASMLELTEKLQKPTHSLHSVNTYLTRVVEGLSTDESMEELGYYSYRKANQVIMEKISASELDQCWQELSLLEKYVLIKRSWSVQRLFSNIHVRQGKTGLRGRLNASLQSSSKRFKTRMHNQICRARDGAKRKCARMARQTLVASFNLCRMAFPDITNFINVLLVFSLLLNILNHLSKHVGDYRLLKKKAIEQQRDKDCERIIALHVEATRDGSVTVEEFKCVLDRTDPRLVDVFSEEFEDRYEFQAKSNEMIQLEKVIATVALIMMVFDQERSDCVYKILNKLKGVINTMNQDNFKFQALDAPVDLLEDKKGFIDFEVEDDNNIQLRGSQTTFSKWWDNQLRNNNVISHYRTEGYFMEFTRNTASTVAAQIAHESHHDILVRGAVGSGKSTGLPFYLSSRGKVLVLEPTKPLAENVYKQLKCAPFHSNPVLMMRGTTYYGSSPITIMTSGYALHYFANNSSRLSEYEFVIMDECHVHDANAIAFSCLLHEHDYKGKFIKASATPPGRETEFTTQFPVDLKIEEQLSFTQFVERQGTGTNADMTVDCDNILVYVASYNEVDQLSKLLLDKGYIVTKVDGRTMRTNKSDIETKGSQSKKHFIVATNIIENGVTLDIEGVVDFGTKVVPQLDVDNRMLRYHKCAVSYGERIQRLGRVGRHKPGKALRIGVTEKGISKTPTAIATEAAFYSFSYGLPVMMEGVTPNLLSECTVAQAKSMLIFELPIMYMVNLVRFDGSMHPVIHNLLKSYKLRDSDIVLNKMAIPNRVMSYWLTCREYKHVGVQMDLEDHVKIPFHAKDIPDKLHADIYKACIDFKADAGFSRIATVNACKIAYTLQTDPASLQRTVKIIDKLIEAEVKKSEYFAHASDISCSSNSFSLSSIMQSIRARHTSNYTVENISVLRTVRAQLMEFKNLNSDYSKIADLSSYGALDCLQFEDERTMSEHLALKGHWNKTLLAHDALIAVGVLGGGAWMAWTYFKQSCDGKFLFQAKNKRQRQKLKFRSERDKKYRTLHGDEETLAENFGTSYTEKGKGKGTAKGMGAKSRRFINMYGFEPTDYSFARYVDPLTGITTDESPLTDIGLVADHFMKIREDLIMADELDRQHDHANKVVEAYFVKDLGKKVLKIDLTPHVPLRYSDKCNTIMGFPEREGTLRQTGAPQLIDPSDLPAKNEGEGMTFESSLKLHGMRDYNPIASNICRLTNESDSSTSKIYGIGYGSVIITNQHLFRQNNGELIIQSRHGIFKCPNTTQLKLLPIDKHDLLLIRLPKDFPVFPRKIRFRNPMSADKIVMVGTNFQEKSSSSVVSESSSISKVGSDGFYKHWISTIAGHCGNPLVSTKDGFVIGIHSLTAVSGDVNVFTSIPDHFEEKYLNKLDTYEWTKNWRLNVDKVNWDGIDLVKDTPQEPFKTNKVMSLLQDLTAEFQSSEKRKWMYESVKNNIQAVAQAPSALVTKHVVKGKCKLFEVFLATNEQAAKFFRPLMGEYQKSRLNKEAYIKDLMKYSNPIIVGQVDTSSFERAYQKVVDMLGQNGMDLCNYITDETEIYRALNMKAAVGALYTGKKADYFKDMSMDEFAQLVRESSYRLYQGKMGLWNGSLKAELRPMEKVIENKTRSFTAAPLDTLLGGKVCVDDFNNKFYSLHLDIPSTVGITKFYGGWDKLLNSLPNGWIYCDADGSQFDSSLTPYLINAVLRMRLEFMEEWDVGATMLENLYTEIVYTPILTPDGTIVKKFKGNNSGQPSTVVDNTLMVILAVYYALEKTNCTEEIDDYFRFFANGDDLLIAVRPDKEHILDDFSVRFAELGLKYTFYVRTQKKEDLWFMSHCGMLYEGMYIPKLEQERIVSILEWDRASEPAHRLEALCAAMIEAWGYPELLRWIRVFYLWVLGQAPYSELSAQGKAPYVSEVAFKTLYTGRKINKKELEVYSSLYLDRFDEFDSEQKLSCAFQSKLEEKDETLNAGESSQKKQSQKPSKEIATSGASGSESSLVVKDKDVNVGTVGNFTVPRLQKIAAKMSVPKVRGQSVVNLGHLIAYNPSQDDISNTISTQDQFEFWYDGVKAAYELNDEQMQIVLNGLMVWCIENGVSDSLQGYWTMMDGDEQVTYPLKPVLDNAKPTFRQIMAHFSELGEAYIEKRNAVEKYMPRYGLVRNLTDYSLARYAFDFYRVTSKTPVRAREAIAQMKAAAIRGKSRSLFGLDGNVGTDEENTERHTAEDVNRNMHNMLGVRI</sequence>
<comment type="function">
    <text evidence="32">Indispensable for virus replication.</text>
</comment>
<dbReference type="Pfam" id="PF13608">
    <property type="entry name" value="Potyvirid-P3"/>
    <property type="match status" value="1"/>
</dbReference>
<keyword evidence="26" id="KW-0693">Viral RNA replication</keyword>
<reference evidence="44 45" key="1">
    <citation type="journal article" date="2017" name="Front. Plant Sci.">
        <title>Ecological Factors Affecting Infection Risk and Population Genetic Diversity of a Novel Potyvirus in Its Native Wild Ecosystem.</title>
        <authorList>
            <person name="Rodriguez-Nevado C."/>
            <person name="Montes N."/>
            <person name="Pagan I."/>
        </authorList>
    </citation>
    <scope>NUCLEOTIDE SEQUENCE [LARGE SCALE GENOMIC DNA]</scope>
    <source>
        <strain evidence="44">ParP17</strain>
    </source>
</reference>
<keyword evidence="12" id="KW-0597">Phosphoprotein</keyword>
<dbReference type="InterPro" id="IPR009003">
    <property type="entry name" value="Peptidase_S1_PA"/>
</dbReference>
<keyword evidence="11" id="KW-0191">Covalent protein-RNA linkage</keyword>
<dbReference type="Gene3D" id="3.40.50.300">
    <property type="entry name" value="P-loop containing nucleotide triphosphate hydrolases"/>
    <property type="match status" value="2"/>
</dbReference>
<keyword evidence="16" id="KW-1090">Inhibition of host innate immune response by virus</keyword>
<dbReference type="Gene3D" id="3.30.70.270">
    <property type="match status" value="1"/>
</dbReference>
<accession>A0A2P9JCD0</accession>
<feature type="domain" description="Helicase C-terminal" evidence="40">
    <location>
        <begin position="1397"/>
        <end position="1559"/>
    </location>
</feature>
<keyword evidence="20" id="KW-0547">Nucleotide-binding</keyword>
<dbReference type="Gene3D" id="3.90.70.150">
    <property type="entry name" value="Helper component proteinase"/>
    <property type="match status" value="1"/>
</dbReference>
<dbReference type="Pfam" id="PF00680">
    <property type="entry name" value="RdRP_1"/>
    <property type="match status" value="1"/>
</dbReference>
<dbReference type="Pfam" id="PF00270">
    <property type="entry name" value="DEAD"/>
    <property type="match status" value="1"/>
</dbReference>
<evidence type="ECO:0000256" key="29">
    <source>
        <dbReference type="ARBA" id="ARBA00029404"/>
    </source>
</evidence>
<keyword evidence="14" id="KW-1048">Host nucleus</keyword>
<comment type="function">
    <text evidence="34">Mediates the cap-independent, EIF4E-dependent translation of viral genomic RNAs. Binds to the cap-binding site of host EIF4E and thus interferes with the host EIF4E-dependent mRNA export and translation. VPg-RNA directly binds EIF4E and is a template for transcription. Also forms trimeric complexes with EIF4E-EIF4G, which are templates for translation.</text>
</comment>
<evidence type="ECO:0000256" key="2">
    <source>
        <dbReference type="ARBA" id="ARBA00001848"/>
    </source>
</evidence>
<dbReference type="GO" id="GO:0004197">
    <property type="term" value="F:cysteine-type endopeptidase activity"/>
    <property type="evidence" value="ECO:0007669"/>
    <property type="project" value="InterPro"/>
</dbReference>
<dbReference type="InterPro" id="IPR011545">
    <property type="entry name" value="DEAD/DEAH_box_helicase_dom"/>
</dbReference>
<evidence type="ECO:0000256" key="7">
    <source>
        <dbReference type="ARBA" id="ARBA00022463"/>
    </source>
</evidence>
<dbReference type="Proteomes" id="UP000297137">
    <property type="component" value="Segment"/>
</dbReference>
<dbReference type="PROSITE" id="PS50507">
    <property type="entry name" value="RDRP_SSRNA_POS"/>
    <property type="match status" value="1"/>
</dbReference>
<dbReference type="PROSITE" id="PS51192">
    <property type="entry name" value="HELICASE_ATP_BIND_1"/>
    <property type="match status" value="1"/>
</dbReference>
<name>A0A2P9JCD0_9POTV</name>
<comment type="function">
    <text evidence="28">Has RNA-binding and proteolytic activities.</text>
</comment>
<evidence type="ECO:0000259" key="41">
    <source>
        <dbReference type="PROSITE" id="PS51436"/>
    </source>
</evidence>
<feature type="domain" description="Peptidase S30" evidence="43">
    <location>
        <begin position="155"/>
        <end position="300"/>
    </location>
</feature>
<dbReference type="Gene3D" id="2.40.10.10">
    <property type="entry name" value="Trypsin-like serine proteases"/>
    <property type="match status" value="2"/>
</dbReference>
<comment type="similarity">
    <text evidence="5 36">Belongs to the potyviridae genome polyprotein family.</text>
</comment>
<dbReference type="GO" id="GO:0052170">
    <property type="term" value="P:symbiont-mediated suppression of host innate immune response"/>
    <property type="evidence" value="ECO:0007669"/>
    <property type="project" value="UniProtKB-KW"/>
</dbReference>
<evidence type="ECO:0000256" key="23">
    <source>
        <dbReference type="ARBA" id="ARBA00022807"/>
    </source>
</evidence>
<dbReference type="PROSITE" id="PS51744">
    <property type="entry name" value="HC_PRO_CPD"/>
    <property type="match status" value="1"/>
</dbReference>
<evidence type="ECO:0000313" key="45">
    <source>
        <dbReference type="Proteomes" id="UP000297137"/>
    </source>
</evidence>
<evidence type="ECO:0000256" key="30">
    <source>
        <dbReference type="ARBA" id="ARBA00029405"/>
    </source>
</evidence>
<evidence type="ECO:0000256" key="1">
    <source>
        <dbReference type="ARBA" id="ARBA00000785"/>
    </source>
</evidence>
<evidence type="ECO:0000256" key="22">
    <source>
        <dbReference type="ARBA" id="ARBA00022806"/>
    </source>
</evidence>
<comment type="function">
    <text evidence="31">Has helicase activity. It may be involved in replication.</text>
</comment>
<evidence type="ECO:0000256" key="19">
    <source>
        <dbReference type="ARBA" id="ARBA00022695"/>
    </source>
</evidence>
<evidence type="ECO:0000256" key="21">
    <source>
        <dbReference type="ARBA" id="ARBA00022801"/>
    </source>
</evidence>
<comment type="function">
    <text evidence="29">An RNA-dependent RNA polymerase that plays an essential role in the virus replication.</text>
</comment>
<evidence type="ECO:0000256" key="24">
    <source>
        <dbReference type="ARBA" id="ARBA00022840"/>
    </source>
</evidence>
<evidence type="ECO:0000256" key="17">
    <source>
        <dbReference type="ARBA" id="ARBA00022670"/>
    </source>
</evidence>
<dbReference type="Pfam" id="PF08440">
    <property type="entry name" value="Poty_PP"/>
    <property type="match status" value="1"/>
</dbReference>
<keyword evidence="17" id="KW-0645">Protease</keyword>
<comment type="function">
    <text evidence="30">Involved in aphid transmission, cell-to-cell and systemis movement, encapsidation of the viral RNA and in the regulation of viral RNA amplification.</text>
</comment>
<feature type="domain" description="RdRp catalytic" evidence="38">
    <location>
        <begin position="2521"/>
        <end position="2644"/>
    </location>
</feature>
<dbReference type="InterPro" id="IPR043128">
    <property type="entry name" value="Rev_trsase/Diguanyl_cyclase"/>
</dbReference>
<dbReference type="SUPFAM" id="SSF56672">
    <property type="entry name" value="DNA/RNA polymerases"/>
    <property type="match status" value="1"/>
</dbReference>
<dbReference type="CDD" id="cd23175">
    <property type="entry name" value="ps-ssRNAv_Potyviridae_RdRp"/>
    <property type="match status" value="1"/>
</dbReference>
<dbReference type="InterPro" id="IPR043502">
    <property type="entry name" value="DNA/RNA_pol_sf"/>
</dbReference>
<evidence type="ECO:0000256" key="36">
    <source>
        <dbReference type="RuleBase" id="RU003351"/>
    </source>
</evidence>
<dbReference type="InterPro" id="IPR001592">
    <property type="entry name" value="Poty_coat"/>
</dbReference>
<evidence type="ECO:0000256" key="6">
    <source>
        <dbReference type="ARBA" id="ARBA00020107"/>
    </source>
</evidence>
<dbReference type="Pfam" id="PF01577">
    <property type="entry name" value="Peptidase_S30"/>
    <property type="match status" value="1"/>
</dbReference>
<evidence type="ECO:0000259" key="40">
    <source>
        <dbReference type="PROSITE" id="PS51194"/>
    </source>
</evidence>
<evidence type="ECO:0000313" key="44">
    <source>
        <dbReference type="EMBL" id="AUD37401.1"/>
    </source>
</evidence>
<keyword evidence="9" id="KW-1036">Host cytoplasmic vesicle</keyword>
<keyword evidence="21" id="KW-0378">Hydrolase</keyword>
<keyword evidence="24" id="KW-0067">ATP-binding</keyword>
<keyword evidence="23" id="KW-0788">Thiol protease</keyword>
<dbReference type="GO" id="GO:0019029">
    <property type="term" value="C:helical viral capsid"/>
    <property type="evidence" value="ECO:0007669"/>
    <property type="project" value="UniProtKB-KW"/>
</dbReference>
<keyword evidence="27" id="KW-0899">Viral immunoevasion</keyword>
<protein>
    <recommendedName>
        <fullName evidence="6">Genome polyprotein</fullName>
    </recommendedName>
</protein>
<keyword evidence="7" id="KW-0941">Suppressor of RNA silencing</keyword>
<evidence type="ECO:0000256" key="26">
    <source>
        <dbReference type="ARBA" id="ARBA00022953"/>
    </source>
</evidence>
<keyword evidence="19" id="KW-0548">Nucleotidyltransferase</keyword>
<evidence type="ECO:0000256" key="15">
    <source>
        <dbReference type="ARBA" id="ARBA00022581"/>
    </source>
</evidence>
<dbReference type="GO" id="GO:0016818">
    <property type="term" value="F:hydrolase activity, acting on acid anhydrides, in phosphorus-containing anhydrides"/>
    <property type="evidence" value="ECO:0007669"/>
    <property type="project" value="InterPro"/>
</dbReference>
<dbReference type="GO" id="GO:0044161">
    <property type="term" value="C:host cell cytoplasmic vesicle"/>
    <property type="evidence" value="ECO:0007669"/>
    <property type="project" value="UniProtKB-SubCell"/>
</dbReference>
<dbReference type="SMART" id="SM00487">
    <property type="entry name" value="DEXDc"/>
    <property type="match status" value="1"/>
</dbReference>
<evidence type="ECO:0000256" key="27">
    <source>
        <dbReference type="ARBA" id="ARBA00023280"/>
    </source>
</evidence>
<dbReference type="PANTHER" id="PTHR18934">
    <property type="entry name" value="ATP-DEPENDENT RNA HELICASE"/>
    <property type="match status" value="1"/>
</dbReference>
<evidence type="ECO:0000256" key="31">
    <source>
        <dbReference type="ARBA" id="ARBA00029422"/>
    </source>
</evidence>
<evidence type="ECO:0000256" key="16">
    <source>
        <dbReference type="ARBA" id="ARBA00022632"/>
    </source>
</evidence>
<dbReference type="SMART" id="SM00490">
    <property type="entry name" value="HELICc"/>
    <property type="match status" value="1"/>
</dbReference>
<evidence type="ECO:0000256" key="28">
    <source>
        <dbReference type="ARBA" id="ARBA00029399"/>
    </source>
</evidence>
<dbReference type="GO" id="GO:0003968">
    <property type="term" value="F:RNA-directed RNA polymerase activity"/>
    <property type="evidence" value="ECO:0007669"/>
    <property type="project" value="UniProtKB-KW"/>
</dbReference>
<comment type="catalytic activity">
    <reaction evidence="2">
        <text>Hydrolyzes a Gly-|-Gly bond at its own C-terminus, commonly in the sequence -Tyr-Xaa-Val-Gly-|-Gly, in the processing of the potyviral polyprotein.</text>
        <dbReference type="EC" id="3.4.22.45"/>
    </reaction>
</comment>
<evidence type="ECO:0000256" key="10">
    <source>
        <dbReference type="ARBA" id="ARBA00022497"/>
    </source>
</evidence>
<dbReference type="InterPro" id="IPR014001">
    <property type="entry name" value="Helicase_ATP-bd"/>
</dbReference>
<evidence type="ECO:0000256" key="4">
    <source>
        <dbReference type="ARBA" id="ARBA00004328"/>
    </source>
</evidence>
<dbReference type="GO" id="GO:0003723">
    <property type="term" value="F:RNA binding"/>
    <property type="evidence" value="ECO:0007669"/>
    <property type="project" value="InterPro"/>
</dbReference>
<dbReference type="Pfam" id="PF00767">
    <property type="entry name" value="Poty_coat"/>
    <property type="match status" value="1"/>
</dbReference>
<evidence type="ECO:0000256" key="3">
    <source>
        <dbReference type="ARBA" id="ARBA00004147"/>
    </source>
</evidence>
<keyword evidence="10" id="KW-1139">Helical capsid protein</keyword>
<dbReference type="PROSITE" id="PS51194">
    <property type="entry name" value="HELICASE_CTER"/>
    <property type="match status" value="1"/>
</dbReference>
<dbReference type="GO" id="GO:0006351">
    <property type="term" value="P:DNA-templated transcription"/>
    <property type="evidence" value="ECO:0007669"/>
    <property type="project" value="InterPro"/>
</dbReference>
<feature type="active site" description="For helper component proteinase activity" evidence="35">
    <location>
        <position position="644"/>
    </location>
</feature>
<evidence type="ECO:0000259" key="38">
    <source>
        <dbReference type="PROSITE" id="PS50507"/>
    </source>
</evidence>
<dbReference type="InterPro" id="IPR013648">
    <property type="entry name" value="PP_Potyviridae"/>
</dbReference>
<evidence type="ECO:0000256" key="34">
    <source>
        <dbReference type="ARBA" id="ARBA00045403"/>
    </source>
</evidence>
<keyword evidence="22" id="KW-0347">Helicase</keyword>
<dbReference type="SUPFAM" id="SSF52540">
    <property type="entry name" value="P-loop containing nucleoside triphosphate hydrolases"/>
    <property type="match status" value="2"/>
</dbReference>
<dbReference type="InterPro" id="IPR039560">
    <property type="entry name" value="Potyvirid-P3"/>
</dbReference>